<evidence type="ECO:0000313" key="2">
    <source>
        <dbReference type="Proteomes" id="UP000295719"/>
    </source>
</evidence>
<accession>A0A4R3YKE2</accession>
<comment type="caution">
    <text evidence="1">The sequence shown here is derived from an EMBL/GenBank/DDBJ whole genome shotgun (WGS) entry which is preliminary data.</text>
</comment>
<name>A0A4R3YKE2_9GAMM</name>
<dbReference type="AlphaFoldDB" id="A0A4R3YKE2"/>
<sequence length="189" mass="21050">MKNESGSKKSITVRNVPSEVDDAITLQAKAAGKSKSDFVQEFLSATFGDLIGNFCRTSALVALMDNELAKVTGYPLTTQWYDSAMTLAGNREHCRILGIRNEDDLQQIMMANVPYLALRARQLDGGIPMLPYGISLTCALFADAAGRDLKTLRRFYRGLYFFTEESRFWAEIGALREAKHLAPLELPTF</sequence>
<dbReference type="Proteomes" id="UP000295719">
    <property type="component" value="Unassembled WGS sequence"/>
</dbReference>
<gene>
    <name evidence="1" type="ORF">EDC52_1198</name>
</gene>
<dbReference type="EMBL" id="SMCR01000019">
    <property type="protein sequence ID" value="TCV91213.1"/>
    <property type="molecule type" value="Genomic_DNA"/>
</dbReference>
<proteinExistence type="predicted"/>
<dbReference type="RefSeq" id="WP_230468104.1">
    <property type="nucleotide sequence ID" value="NZ_SMCR01000019.1"/>
</dbReference>
<organism evidence="1 2">
    <name type="scientific">Biostraticola tofi</name>
    <dbReference type="NCBI Taxonomy" id="466109"/>
    <lineage>
        <taxon>Bacteria</taxon>
        <taxon>Pseudomonadati</taxon>
        <taxon>Pseudomonadota</taxon>
        <taxon>Gammaproteobacteria</taxon>
        <taxon>Enterobacterales</taxon>
        <taxon>Bruguierivoracaceae</taxon>
        <taxon>Biostraticola</taxon>
    </lineage>
</organism>
<protein>
    <submittedName>
        <fullName evidence="1">Uncharacterized protein</fullName>
    </submittedName>
</protein>
<evidence type="ECO:0000313" key="1">
    <source>
        <dbReference type="EMBL" id="TCV91213.1"/>
    </source>
</evidence>
<keyword evidence="2" id="KW-1185">Reference proteome</keyword>
<reference evidence="1 2" key="1">
    <citation type="submission" date="2019-03" db="EMBL/GenBank/DDBJ databases">
        <title>Genomic Encyclopedia of Type Strains, Phase IV (KMG-IV): sequencing the most valuable type-strain genomes for metagenomic binning, comparative biology and taxonomic classification.</title>
        <authorList>
            <person name="Goeker M."/>
        </authorList>
    </citation>
    <scope>NUCLEOTIDE SEQUENCE [LARGE SCALE GENOMIC DNA]</scope>
    <source>
        <strain evidence="1 2">DSM 19580</strain>
    </source>
</reference>